<comment type="caution">
    <text evidence="2">The sequence shown here is derived from an EMBL/GenBank/DDBJ whole genome shotgun (WGS) entry which is preliminary data.</text>
</comment>
<dbReference type="EMBL" id="LXFE01002280">
    <property type="protein sequence ID" value="OLL23116.1"/>
    <property type="molecule type" value="Genomic_DNA"/>
</dbReference>
<organism evidence="2 3">
    <name type="scientific">Neolecta irregularis (strain DAH-3)</name>
    <dbReference type="NCBI Taxonomy" id="1198029"/>
    <lineage>
        <taxon>Eukaryota</taxon>
        <taxon>Fungi</taxon>
        <taxon>Dikarya</taxon>
        <taxon>Ascomycota</taxon>
        <taxon>Taphrinomycotina</taxon>
        <taxon>Neolectales</taxon>
        <taxon>Neolectaceae</taxon>
        <taxon>Neolecta</taxon>
    </lineage>
</organism>
<dbReference type="GO" id="GO:0046983">
    <property type="term" value="F:protein dimerization activity"/>
    <property type="evidence" value="ECO:0007669"/>
    <property type="project" value="InterPro"/>
</dbReference>
<evidence type="ECO:0000256" key="1">
    <source>
        <dbReference type="SAM" id="MobiDB-lite"/>
    </source>
</evidence>
<gene>
    <name evidence="2" type="ORF">NEOLI_004353</name>
</gene>
<name>A0A1U7LKC8_NEOID</name>
<evidence type="ECO:0000313" key="2">
    <source>
        <dbReference type="EMBL" id="OLL23116.1"/>
    </source>
</evidence>
<proteinExistence type="predicted"/>
<sequence length="73" mass="8431">MLLDAPSTPSTTASSSNPSKPNKGAILRKSVDYIRYLKDSSEKERLERIRLEELLKSLSPKPERRSFDHRWDT</sequence>
<dbReference type="AlphaFoldDB" id="A0A1U7LKC8"/>
<keyword evidence="3" id="KW-1185">Reference proteome</keyword>
<evidence type="ECO:0000313" key="3">
    <source>
        <dbReference type="Proteomes" id="UP000186594"/>
    </source>
</evidence>
<reference evidence="2 3" key="1">
    <citation type="submission" date="2016-04" db="EMBL/GenBank/DDBJ databases">
        <title>Evolutionary innovation and constraint leading to complex multicellularity in the Ascomycota.</title>
        <authorList>
            <person name="Cisse O."/>
            <person name="Nguyen A."/>
            <person name="Hewitt D.A."/>
            <person name="Jedd G."/>
            <person name="Stajich J.E."/>
        </authorList>
    </citation>
    <scope>NUCLEOTIDE SEQUENCE [LARGE SCALE GENOMIC DNA]</scope>
    <source>
        <strain evidence="2 3">DAH-3</strain>
    </source>
</reference>
<dbReference type="Proteomes" id="UP000186594">
    <property type="component" value="Unassembled WGS sequence"/>
</dbReference>
<accession>A0A1U7LKC8</accession>
<dbReference type="SUPFAM" id="SSF47459">
    <property type="entry name" value="HLH, helix-loop-helix DNA-binding domain"/>
    <property type="match status" value="1"/>
</dbReference>
<feature type="region of interest" description="Disordered" evidence="1">
    <location>
        <begin position="1"/>
        <end position="25"/>
    </location>
</feature>
<protein>
    <submittedName>
        <fullName evidence="2">Uncharacterized protein</fullName>
    </submittedName>
</protein>
<dbReference type="Gene3D" id="4.10.280.10">
    <property type="entry name" value="Helix-loop-helix DNA-binding domain"/>
    <property type="match status" value="1"/>
</dbReference>
<feature type="compositionally biased region" description="Low complexity" evidence="1">
    <location>
        <begin position="1"/>
        <end position="23"/>
    </location>
</feature>
<dbReference type="InterPro" id="IPR036638">
    <property type="entry name" value="HLH_DNA-bd_sf"/>
</dbReference>